<dbReference type="Proteomes" id="UP000598350">
    <property type="component" value="Unassembled WGS sequence"/>
</dbReference>
<dbReference type="InterPro" id="IPR036770">
    <property type="entry name" value="Ankyrin_rpt-contain_sf"/>
</dbReference>
<gene>
    <name evidence="3" type="ORF">HPE63_17655</name>
</gene>
<dbReference type="EMBL" id="JABTCG010000009">
    <property type="protein sequence ID" value="MBD0852509.1"/>
    <property type="molecule type" value="Genomic_DNA"/>
</dbReference>
<evidence type="ECO:0000313" key="4">
    <source>
        <dbReference type="Proteomes" id="UP000598350"/>
    </source>
</evidence>
<dbReference type="SUPFAM" id="SSF48403">
    <property type="entry name" value="Ankyrin repeat"/>
    <property type="match status" value="1"/>
</dbReference>
<dbReference type="SMART" id="SM00248">
    <property type="entry name" value="ANK"/>
    <property type="match status" value="2"/>
</dbReference>
<feature type="repeat" description="ANK" evidence="1">
    <location>
        <begin position="106"/>
        <end position="138"/>
    </location>
</feature>
<dbReference type="Pfam" id="PF12796">
    <property type="entry name" value="Ank_2"/>
    <property type="match status" value="1"/>
</dbReference>
<proteinExistence type="predicted"/>
<keyword evidence="1" id="KW-0040">ANK repeat</keyword>
<accession>A0ABR7VKB2</accession>
<protein>
    <submittedName>
        <fullName evidence="3">Ankyrin repeat domain-containing protein</fullName>
    </submittedName>
</protein>
<dbReference type="Gene3D" id="1.25.40.20">
    <property type="entry name" value="Ankyrin repeat-containing domain"/>
    <property type="match status" value="1"/>
</dbReference>
<evidence type="ECO:0000256" key="2">
    <source>
        <dbReference type="SAM" id="Phobius"/>
    </source>
</evidence>
<organism evidence="3 4">
    <name type="scientific">Maribacter arenosus</name>
    <dbReference type="NCBI Taxonomy" id="1854708"/>
    <lineage>
        <taxon>Bacteria</taxon>
        <taxon>Pseudomonadati</taxon>
        <taxon>Bacteroidota</taxon>
        <taxon>Flavobacteriia</taxon>
        <taxon>Flavobacteriales</taxon>
        <taxon>Flavobacteriaceae</taxon>
        <taxon>Maribacter</taxon>
    </lineage>
</organism>
<dbReference type="PANTHER" id="PTHR22677:SF4">
    <property type="entry name" value="USHER SYNDROME TYPE-1G PROTEIN-LIKE PROTEIN"/>
    <property type="match status" value="1"/>
</dbReference>
<sequence length="165" mass="17948">MLKHLSGNEVYIYSNTINHSSISTGFCPVQKTIIMKRTVLIAATAFMFVCTTVLANNQNQIDYSKVNPISFEKAEISALCKAIVKGDIELVKKLISLGEDVNRKSLGKTPAIFAARYNKGEILKLLIDNGADLTIKSDSGYTITEIAKSANAKEALEIISSAMQS</sequence>
<comment type="caution">
    <text evidence="3">The sequence shown here is derived from an EMBL/GenBank/DDBJ whole genome shotgun (WGS) entry which is preliminary data.</text>
</comment>
<keyword evidence="2" id="KW-1133">Transmembrane helix</keyword>
<dbReference type="InterPro" id="IPR002110">
    <property type="entry name" value="Ankyrin_rpt"/>
</dbReference>
<dbReference type="InterPro" id="IPR039323">
    <property type="entry name" value="ANKRD_45/46/60"/>
</dbReference>
<keyword evidence="4" id="KW-1185">Reference proteome</keyword>
<evidence type="ECO:0000256" key="1">
    <source>
        <dbReference type="PROSITE-ProRule" id="PRU00023"/>
    </source>
</evidence>
<dbReference type="PANTHER" id="PTHR22677">
    <property type="entry name" value="ANKYRIN REPEAT DOMAIN-CONTAINING PROTEIN 60"/>
    <property type="match status" value="1"/>
</dbReference>
<reference evidence="3 4" key="1">
    <citation type="submission" date="2020-05" db="EMBL/GenBank/DDBJ databases">
        <title>The draft genome sequence of Maribacter arenosus CAU 1321.</title>
        <authorList>
            <person name="Mu L."/>
        </authorList>
    </citation>
    <scope>NUCLEOTIDE SEQUENCE [LARGE SCALE GENOMIC DNA]</scope>
    <source>
        <strain evidence="3 4">CAU 1321</strain>
    </source>
</reference>
<dbReference type="PROSITE" id="PS50088">
    <property type="entry name" value="ANK_REPEAT"/>
    <property type="match status" value="1"/>
</dbReference>
<evidence type="ECO:0000313" key="3">
    <source>
        <dbReference type="EMBL" id="MBD0852509.1"/>
    </source>
</evidence>
<keyword evidence="2" id="KW-0472">Membrane</keyword>
<name>A0ABR7VKB2_9FLAO</name>
<dbReference type="PROSITE" id="PS50297">
    <property type="entry name" value="ANK_REP_REGION"/>
    <property type="match status" value="1"/>
</dbReference>
<feature type="transmembrane region" description="Helical" evidence="2">
    <location>
        <begin position="38"/>
        <end position="55"/>
    </location>
</feature>
<keyword evidence="2" id="KW-0812">Transmembrane</keyword>